<keyword evidence="10" id="KW-1185">Reference proteome</keyword>
<keyword evidence="6 7" id="KW-0472">Membrane</keyword>
<evidence type="ECO:0000313" key="9">
    <source>
        <dbReference type="EMBL" id="KAK9742663.1"/>
    </source>
</evidence>
<feature type="region of interest" description="Disordered" evidence="8">
    <location>
        <begin position="73"/>
        <end position="98"/>
    </location>
</feature>
<evidence type="ECO:0000256" key="5">
    <source>
        <dbReference type="ARBA" id="ARBA00022989"/>
    </source>
</evidence>
<comment type="subcellular location">
    <subcellularLocation>
        <location evidence="1">Plastid</location>
        <location evidence="1">Chloroplast inner membrane</location>
        <topology evidence="1">Multi-pass membrane protein</topology>
    </subcellularLocation>
    <subcellularLocation>
        <location evidence="7">Plastid</location>
        <location evidence="7">Chloroplast membrane</location>
        <topology evidence="7">Multi-pass membrane protein</topology>
    </subcellularLocation>
</comment>
<comment type="similarity">
    <text evidence="2 7">Belongs to the Tic20 family.</text>
</comment>
<evidence type="ECO:0000256" key="7">
    <source>
        <dbReference type="RuleBase" id="RU367003"/>
    </source>
</evidence>
<dbReference type="PANTHER" id="PTHR33510:SF9">
    <property type="entry name" value="HIT-TYPE ZINC FINGER FAMILY PROTEIN-RELATED"/>
    <property type="match status" value="1"/>
</dbReference>
<accession>A0AAW1M9J9</accession>
<feature type="transmembrane region" description="Helical" evidence="7">
    <location>
        <begin position="180"/>
        <end position="199"/>
    </location>
</feature>
<organism evidence="9 10">
    <name type="scientific">Saponaria officinalis</name>
    <name type="common">Common soapwort</name>
    <name type="synonym">Lychnis saponaria</name>
    <dbReference type="NCBI Taxonomy" id="3572"/>
    <lineage>
        <taxon>Eukaryota</taxon>
        <taxon>Viridiplantae</taxon>
        <taxon>Streptophyta</taxon>
        <taxon>Embryophyta</taxon>
        <taxon>Tracheophyta</taxon>
        <taxon>Spermatophyta</taxon>
        <taxon>Magnoliopsida</taxon>
        <taxon>eudicotyledons</taxon>
        <taxon>Gunneridae</taxon>
        <taxon>Pentapetalae</taxon>
        <taxon>Caryophyllales</taxon>
        <taxon>Caryophyllaceae</taxon>
        <taxon>Caryophylleae</taxon>
        <taxon>Saponaria</taxon>
    </lineage>
</organism>
<dbReference type="InterPro" id="IPR005691">
    <property type="entry name" value="Tic20"/>
</dbReference>
<evidence type="ECO:0000256" key="8">
    <source>
        <dbReference type="SAM" id="MobiDB-lite"/>
    </source>
</evidence>
<dbReference type="AlphaFoldDB" id="A0AAW1M9J9"/>
<dbReference type="EMBL" id="JBDFQZ010000003">
    <property type="protein sequence ID" value="KAK9742663.1"/>
    <property type="molecule type" value="Genomic_DNA"/>
</dbReference>
<dbReference type="GO" id="GO:0009706">
    <property type="term" value="C:chloroplast inner membrane"/>
    <property type="evidence" value="ECO:0007669"/>
    <property type="project" value="UniProtKB-SubCell"/>
</dbReference>
<evidence type="ECO:0000256" key="3">
    <source>
        <dbReference type="ARBA" id="ARBA00022692"/>
    </source>
</evidence>
<proteinExistence type="inferred from homology"/>
<evidence type="ECO:0000256" key="1">
    <source>
        <dbReference type="ARBA" id="ARBA00004478"/>
    </source>
</evidence>
<reference evidence="9" key="1">
    <citation type="submission" date="2024-03" db="EMBL/GenBank/DDBJ databases">
        <title>WGS assembly of Saponaria officinalis var. Norfolk2.</title>
        <authorList>
            <person name="Jenkins J."/>
            <person name="Shu S."/>
            <person name="Grimwood J."/>
            <person name="Barry K."/>
            <person name="Goodstein D."/>
            <person name="Schmutz J."/>
            <person name="Leebens-Mack J."/>
            <person name="Osbourn A."/>
        </authorList>
    </citation>
    <scope>NUCLEOTIDE SEQUENCE [LARGE SCALE GENOMIC DNA]</scope>
    <source>
        <strain evidence="9">JIC</strain>
    </source>
</reference>
<sequence>MQGVIAKSFTFQPLSFTPRVRGPIVDRLEVPTNLPFPLKNTLQRIKLIDQDRNFRVHAVATPFMSMTRTYNSVNNNSGNQPEKRRIHIPNASKYPPETEKPKWWLRSLAGLPYLLPFIDQLSWTLAHPSNPNVFLESFDNFTFPLISTFLSLPRFLLATYSILLYFWIVRRKEWPHFLRFHVMMGILLGTLVQTIGVSGNWLPTWAFPPHFWSVATFLFLVSILECIRCALAGKYAGVPFVKDAAFMHSDLNLR</sequence>
<name>A0AAW1M9J9_SAPOF</name>
<feature type="transmembrane region" description="Helical" evidence="7">
    <location>
        <begin position="211"/>
        <end position="231"/>
    </location>
</feature>
<comment type="caution">
    <text evidence="7">Lacks conserved residue(s) required for the propagation of feature annotation.</text>
</comment>
<gene>
    <name evidence="9" type="ORF">RND81_03G189500</name>
</gene>
<evidence type="ECO:0000256" key="2">
    <source>
        <dbReference type="ARBA" id="ARBA00009596"/>
    </source>
</evidence>
<evidence type="ECO:0000313" key="10">
    <source>
        <dbReference type="Proteomes" id="UP001443914"/>
    </source>
</evidence>
<keyword evidence="3 7" id="KW-0812">Transmembrane</keyword>
<evidence type="ECO:0000256" key="6">
    <source>
        <dbReference type="ARBA" id="ARBA00023136"/>
    </source>
</evidence>
<dbReference type="Pfam" id="PF16166">
    <property type="entry name" value="TIC20"/>
    <property type="match status" value="1"/>
</dbReference>
<keyword evidence="7" id="KW-0150">Chloroplast</keyword>
<dbReference type="PANTHER" id="PTHR33510">
    <property type="entry name" value="PROTEIN TIC 20-II, CHLOROPLASTIC"/>
    <property type="match status" value="1"/>
</dbReference>
<protein>
    <recommendedName>
        <fullName evidence="7">Protein TIC 20</fullName>
    </recommendedName>
</protein>
<comment type="caution">
    <text evidence="9">The sequence shown here is derived from an EMBL/GenBank/DDBJ whole genome shotgun (WGS) entry which is preliminary data.</text>
</comment>
<keyword evidence="7" id="KW-0934">Plastid</keyword>
<evidence type="ECO:0000256" key="4">
    <source>
        <dbReference type="ARBA" id="ARBA00022780"/>
    </source>
</evidence>
<feature type="transmembrane region" description="Helical" evidence="7">
    <location>
        <begin position="143"/>
        <end position="168"/>
    </location>
</feature>
<keyword evidence="4" id="KW-1001">Plastid inner membrane</keyword>
<keyword evidence="5 7" id="KW-1133">Transmembrane helix</keyword>
<dbReference type="Proteomes" id="UP001443914">
    <property type="component" value="Unassembled WGS sequence"/>
</dbReference>
<comment type="function">
    <text evidence="7">Involved in protein precursor import into chloroplasts.</text>
</comment>